<evidence type="ECO:0000313" key="5">
    <source>
        <dbReference type="EMBL" id="MBL0372765.1"/>
    </source>
</evidence>
<dbReference type="SUPFAM" id="SSF51735">
    <property type="entry name" value="NAD(P)-binding Rossmann-fold domains"/>
    <property type="match status" value="1"/>
</dbReference>
<keyword evidence="6" id="KW-1185">Reference proteome</keyword>
<dbReference type="RefSeq" id="WP_201658097.1">
    <property type="nucleotide sequence ID" value="NZ_JAEQNC010000006.1"/>
</dbReference>
<feature type="domain" description="Ketoreductase" evidence="3">
    <location>
        <begin position="436"/>
        <end position="618"/>
    </location>
</feature>
<dbReference type="Pfam" id="PF13561">
    <property type="entry name" value="adh_short_C2"/>
    <property type="match status" value="1"/>
</dbReference>
<evidence type="ECO:0000313" key="6">
    <source>
        <dbReference type="Proteomes" id="UP000633219"/>
    </source>
</evidence>
<sequence length="684" mass="73248">MENLWRDADAEALVSQYEARGINRDLALRTYTTRLLGGDPRLVLHGGGNTSVKTTMLDLVGDAHDVLCVKGSGWDMGTIEPEGLPAVRMPQMLKARALDKLSDEDMVTLLRANLIHPSAPNPSVEALLHAFLPHKFVDHTHSTAILAIADQAESLKMTREIYGNRLGFVPYIMPGFALAKSAAGIFDQDPTVEGLLLDKHGIFTFGATAKQAYDRMILFVSMAEDYVKARGRKPFTVAALPADRPSPKDIAPMLRGAVAIDKGQGRYDRMIGVFRTSPAILDFVNAAEVADMAARGVSTPDLSIRIKTGPMVLAAPSTSSLSTYRAHIEEKTATFAAAYTDYFRSNDARDDVKRIMLDPMPRLTLVPGLGMFGHGRTYKDATIAVDVGEMWIEAARDAESVGRFEPVSKPDLFDLEYWSLEQAKLAGAKAKPFTGQVAVVTGGAGAIGAATARAFAAEGAHVAVLDLDASRAADVARAAGNNSIGVACDVTDPASVRKAFDVVIEMFGGIDTVVSNAGAAWESPIATMDDALLRRSFELNFFAHHSVAQNAVRIMKAQGTGGALLFNASKQAINPGANFGAYGLPKAATLFLSRQYALEHGKDGIRVNAVNADRIRSGLLNDEMIANRSTARGLSVEDYMAGNLLHQEVTAEHVAQAFVHHAMAERTTGDVTTVDGGNIAATLR</sequence>
<dbReference type="AlphaFoldDB" id="A0A936YUE0"/>
<dbReference type="SUPFAM" id="SSF53639">
    <property type="entry name" value="AraD/HMP-PK domain-like"/>
    <property type="match status" value="1"/>
</dbReference>
<dbReference type="EMBL" id="JAEQNC010000006">
    <property type="protein sequence ID" value="MBL0372765.1"/>
    <property type="molecule type" value="Genomic_DNA"/>
</dbReference>
<dbReference type="InterPro" id="IPR002347">
    <property type="entry name" value="SDR_fam"/>
</dbReference>
<dbReference type="NCBIfam" id="NF006192">
    <property type="entry name" value="PRK08324.1-6"/>
    <property type="match status" value="1"/>
</dbReference>
<dbReference type="PANTHER" id="PTHR43669:SF3">
    <property type="entry name" value="ALCOHOL DEHYDROGENASE, PUTATIVE (AFU_ORTHOLOGUE AFUA_3G03445)-RELATED"/>
    <property type="match status" value="1"/>
</dbReference>
<comment type="similarity">
    <text evidence="1">Belongs to the short-chain dehydrogenases/reductases (SDR) family.</text>
</comment>
<dbReference type="Proteomes" id="UP000633219">
    <property type="component" value="Unassembled WGS sequence"/>
</dbReference>
<dbReference type="InterPro" id="IPR001303">
    <property type="entry name" value="Aldolase_II/adducin_N"/>
</dbReference>
<gene>
    <name evidence="5" type="ORF">JJB09_12060</name>
</gene>
<dbReference type="PANTHER" id="PTHR43669">
    <property type="entry name" value="5-KETO-D-GLUCONATE 5-REDUCTASE"/>
    <property type="match status" value="1"/>
</dbReference>
<evidence type="ECO:0000259" key="3">
    <source>
        <dbReference type="SMART" id="SM00822"/>
    </source>
</evidence>
<proteinExistence type="inferred from homology"/>
<reference evidence="5" key="1">
    <citation type="submission" date="2021-01" db="EMBL/GenBank/DDBJ databases">
        <title>Rhizobium sp. strain KVB221 16S ribosomal RNA gene Genome sequencing and assembly.</title>
        <authorList>
            <person name="Kang M."/>
        </authorList>
    </citation>
    <scope>NUCLEOTIDE SEQUENCE</scope>
    <source>
        <strain evidence="5">KVB221</strain>
    </source>
</reference>
<protein>
    <submittedName>
        <fullName evidence="5">Bifunctional aldolase/short-chain dehydrogenase</fullName>
    </submittedName>
</protein>
<dbReference type="InterPro" id="IPR057326">
    <property type="entry name" value="KR_dom"/>
</dbReference>
<dbReference type="SMART" id="SM00822">
    <property type="entry name" value="PKS_KR"/>
    <property type="match status" value="1"/>
</dbReference>
<evidence type="ECO:0000259" key="4">
    <source>
        <dbReference type="SMART" id="SM01007"/>
    </source>
</evidence>
<dbReference type="SMART" id="SM01007">
    <property type="entry name" value="Aldolase_II"/>
    <property type="match status" value="1"/>
</dbReference>
<comment type="caution">
    <text evidence="5">The sequence shown here is derived from an EMBL/GenBank/DDBJ whole genome shotgun (WGS) entry which is preliminary data.</text>
</comment>
<accession>A0A936YUE0</accession>
<dbReference type="PRINTS" id="PR00081">
    <property type="entry name" value="GDHRDH"/>
</dbReference>
<dbReference type="Gene3D" id="3.40.225.10">
    <property type="entry name" value="Class II aldolase/adducin N-terminal domain"/>
    <property type="match status" value="1"/>
</dbReference>
<dbReference type="Gene3D" id="3.40.50.720">
    <property type="entry name" value="NAD(P)-binding Rossmann-like Domain"/>
    <property type="match status" value="1"/>
</dbReference>
<dbReference type="Pfam" id="PF00596">
    <property type="entry name" value="Aldolase_II"/>
    <property type="match status" value="1"/>
</dbReference>
<evidence type="ECO:0000256" key="2">
    <source>
        <dbReference type="ARBA" id="ARBA00023002"/>
    </source>
</evidence>
<dbReference type="InterPro" id="IPR036291">
    <property type="entry name" value="NAD(P)-bd_dom_sf"/>
</dbReference>
<evidence type="ECO:0000256" key="1">
    <source>
        <dbReference type="ARBA" id="ARBA00006484"/>
    </source>
</evidence>
<keyword evidence="2" id="KW-0560">Oxidoreductase</keyword>
<feature type="domain" description="Class II aldolase/adducin N-terminal" evidence="4">
    <location>
        <begin position="28"/>
        <end position="227"/>
    </location>
</feature>
<organism evidence="5 6">
    <name type="scientific">Rhizobium setariae</name>
    <dbReference type="NCBI Taxonomy" id="2801340"/>
    <lineage>
        <taxon>Bacteria</taxon>
        <taxon>Pseudomonadati</taxon>
        <taxon>Pseudomonadota</taxon>
        <taxon>Alphaproteobacteria</taxon>
        <taxon>Hyphomicrobiales</taxon>
        <taxon>Rhizobiaceae</taxon>
        <taxon>Rhizobium/Agrobacterium group</taxon>
        <taxon>Rhizobium</taxon>
    </lineage>
</organism>
<dbReference type="GO" id="GO:0016491">
    <property type="term" value="F:oxidoreductase activity"/>
    <property type="evidence" value="ECO:0007669"/>
    <property type="project" value="UniProtKB-KW"/>
</dbReference>
<dbReference type="InterPro" id="IPR036409">
    <property type="entry name" value="Aldolase_II/adducin_N_sf"/>
</dbReference>
<name>A0A936YUE0_9HYPH</name>